<evidence type="ECO:0000256" key="8">
    <source>
        <dbReference type="ARBA" id="ARBA00022694"/>
    </source>
</evidence>
<reference evidence="22" key="3">
    <citation type="submission" date="2025-09" db="UniProtKB">
        <authorList>
            <consortium name="Ensembl"/>
        </authorList>
    </citation>
    <scope>IDENTIFICATION</scope>
</reference>
<dbReference type="Pfam" id="PF25376">
    <property type="entry name" value="Pre-PUA_NSUN2"/>
    <property type="match status" value="1"/>
</dbReference>
<evidence type="ECO:0000256" key="2">
    <source>
        <dbReference type="ARBA" id="ARBA00004550"/>
    </source>
</evidence>
<evidence type="ECO:0000256" key="18">
    <source>
        <dbReference type="ARBA" id="ARBA00049365"/>
    </source>
</evidence>
<dbReference type="PRINTS" id="PR02008">
    <property type="entry name" value="RCMTFAMILY"/>
</dbReference>
<evidence type="ECO:0000256" key="1">
    <source>
        <dbReference type="ARBA" id="ARBA00004123"/>
    </source>
</evidence>
<evidence type="ECO:0000256" key="15">
    <source>
        <dbReference type="ARBA" id="ARBA00048936"/>
    </source>
</evidence>
<comment type="catalytic activity">
    <reaction evidence="15">
        <text>cytidine(50) in tRNA + S-adenosyl-L-methionine = 5-methylcytidine(50) in tRNA + S-adenosyl-L-homocysteine + H(+)</text>
        <dbReference type="Rhea" id="RHEA:61488"/>
        <dbReference type="Rhea" id="RHEA-COMP:15838"/>
        <dbReference type="Rhea" id="RHEA-COMP:15839"/>
        <dbReference type="ChEBI" id="CHEBI:15378"/>
        <dbReference type="ChEBI" id="CHEBI:57856"/>
        <dbReference type="ChEBI" id="CHEBI:59789"/>
        <dbReference type="ChEBI" id="CHEBI:74483"/>
        <dbReference type="ChEBI" id="CHEBI:82748"/>
    </reaction>
    <physiologicalReaction direction="left-to-right" evidence="15">
        <dbReference type="Rhea" id="RHEA:61489"/>
    </physiologicalReaction>
</comment>
<feature type="region of interest" description="Disordered" evidence="20">
    <location>
        <begin position="436"/>
        <end position="464"/>
    </location>
</feature>
<dbReference type="PANTHER" id="PTHR22808:SF20">
    <property type="entry name" value="RNA CYTOSINE C(5)-METHYLTRANSFERASE NSUN2"/>
    <property type="match status" value="1"/>
</dbReference>
<dbReference type="InterPro" id="IPR049560">
    <property type="entry name" value="MeTrfase_RsmB-F_NOP2_cat"/>
</dbReference>
<dbReference type="Ensembl" id="ENSBIXT00000045140.1">
    <property type="protein sequence ID" value="ENSBIXP00000033891.1"/>
    <property type="gene ID" value="ENSBIXG00000016736.1"/>
</dbReference>
<keyword evidence="10" id="KW-0539">Nucleus</keyword>
<proteinExistence type="inferred from homology"/>
<evidence type="ECO:0000256" key="19">
    <source>
        <dbReference type="PROSITE-ProRule" id="PRU01023"/>
    </source>
</evidence>
<evidence type="ECO:0000256" key="17">
    <source>
        <dbReference type="ARBA" id="ARBA00049323"/>
    </source>
</evidence>
<keyword evidence="6 19" id="KW-0808">Transferase</keyword>
<comment type="catalytic activity">
    <reaction evidence="18">
        <text>a cytidine in mRNA + S-adenosyl-L-methionine = a 5-methylcytidine in mRNA + S-adenosyl-L-homocysteine + H(+)</text>
        <dbReference type="Rhea" id="RHEA:61464"/>
        <dbReference type="Rhea" id="RHEA-COMP:15145"/>
        <dbReference type="Rhea" id="RHEA-COMP:15826"/>
        <dbReference type="ChEBI" id="CHEBI:15378"/>
        <dbReference type="ChEBI" id="CHEBI:57856"/>
        <dbReference type="ChEBI" id="CHEBI:59789"/>
        <dbReference type="ChEBI" id="CHEBI:74483"/>
        <dbReference type="ChEBI" id="CHEBI:82748"/>
    </reaction>
    <physiologicalReaction direction="left-to-right" evidence="18">
        <dbReference type="Rhea" id="RHEA:61465"/>
    </physiologicalReaction>
</comment>
<dbReference type="GO" id="GO:0005576">
    <property type="term" value="C:extracellular region"/>
    <property type="evidence" value="ECO:0007669"/>
    <property type="project" value="UniProtKB-SubCell"/>
</dbReference>
<evidence type="ECO:0000259" key="21">
    <source>
        <dbReference type="PROSITE" id="PS51686"/>
    </source>
</evidence>
<evidence type="ECO:0000256" key="11">
    <source>
        <dbReference type="ARBA" id="ARBA00032179"/>
    </source>
</evidence>
<dbReference type="Pfam" id="PF01189">
    <property type="entry name" value="Methyltr_RsmB-F"/>
    <property type="match status" value="1"/>
</dbReference>
<keyword evidence="9 19" id="KW-0694">RNA-binding</keyword>
<feature type="compositionally biased region" description="Low complexity" evidence="20">
    <location>
        <begin position="10"/>
        <end position="20"/>
    </location>
</feature>
<dbReference type="PRINTS" id="PR02011">
    <property type="entry name" value="RCMTNCL1"/>
</dbReference>
<gene>
    <name evidence="22" type="primary">NSUN2</name>
</gene>
<dbReference type="GO" id="GO:0005634">
    <property type="term" value="C:nucleus"/>
    <property type="evidence" value="ECO:0007669"/>
    <property type="project" value="UniProtKB-SubCell"/>
</dbReference>
<evidence type="ECO:0000313" key="23">
    <source>
        <dbReference type="Proteomes" id="UP000314981"/>
    </source>
</evidence>
<organism evidence="22 23">
    <name type="scientific">Bos indicus x Bos taurus</name>
    <name type="common">Hybrid cattle</name>
    <dbReference type="NCBI Taxonomy" id="30522"/>
    <lineage>
        <taxon>Eukaryota</taxon>
        <taxon>Metazoa</taxon>
        <taxon>Chordata</taxon>
        <taxon>Craniata</taxon>
        <taxon>Vertebrata</taxon>
        <taxon>Euteleostomi</taxon>
        <taxon>Mammalia</taxon>
        <taxon>Eutheria</taxon>
        <taxon>Laurasiatheria</taxon>
        <taxon>Artiodactyla</taxon>
        <taxon>Ruminantia</taxon>
        <taxon>Pecora</taxon>
        <taxon>Bovidae</taxon>
        <taxon>Bovinae</taxon>
        <taxon>Bos</taxon>
    </lineage>
</organism>
<dbReference type="GO" id="GO:0030488">
    <property type="term" value="P:tRNA methylation"/>
    <property type="evidence" value="ECO:0007669"/>
    <property type="project" value="TreeGrafter"/>
</dbReference>
<feature type="active site" description="Nucleophile" evidence="19">
    <location>
        <position position="319"/>
    </location>
</feature>
<evidence type="ECO:0000256" key="13">
    <source>
        <dbReference type="ARBA" id="ARBA00032819"/>
    </source>
</evidence>
<dbReference type="PROSITE" id="PS51686">
    <property type="entry name" value="SAM_MT_RSMB_NOP"/>
    <property type="match status" value="1"/>
</dbReference>
<dbReference type="InterPro" id="IPR023270">
    <property type="entry name" value="RCMT_NCL1"/>
</dbReference>
<dbReference type="InterPro" id="IPR057286">
    <property type="entry name" value="PUA_NSUN2"/>
</dbReference>
<accession>A0A4W2EAI1</accession>
<comment type="similarity">
    <text evidence="19">Belongs to the class I-like SAM-binding methyltransferase superfamily. RsmB/NOP family.</text>
</comment>
<dbReference type="Gene3D" id="3.40.50.150">
    <property type="entry name" value="Vaccinia Virus protein VP39"/>
    <property type="match status" value="1"/>
</dbReference>
<dbReference type="AlphaFoldDB" id="A0A4W2EAI1"/>
<feature type="binding site" evidence="19">
    <location>
        <begin position="182"/>
        <end position="188"/>
    </location>
    <ligand>
        <name>S-adenosyl-L-methionine</name>
        <dbReference type="ChEBI" id="CHEBI:59789"/>
    </ligand>
</feature>
<dbReference type="InterPro" id="IPR057285">
    <property type="entry name" value="Pre-PUA_NSUN2"/>
</dbReference>
<evidence type="ECO:0000256" key="10">
    <source>
        <dbReference type="ARBA" id="ARBA00023242"/>
    </source>
</evidence>
<sequence length="776" mass="85945">MGRRSRGRRLQQQQQQQRLGSAEDGGKRNGAGWEGGYPEIVKENKLFEHYYQELKIVPEGEWDQFMGALREPLPATLRITGYKSHAKEILHCLKNKYFKELEDLEVDGQKVEVPQPLSCHLETFIPSTLCPEVQLFRCGCLCGFSASGQKEELGNISRQEAVSMIPPLLLNAHPHHKILDMCAAPGSKTTQLIEMLHADMNVPFPEGFVIANDVDNRRCYLLVHQAKRLGSPCIMVVNHDASCIPRLQVDVNGRKEILFYDRILCDVPCSGDGTMRKNVDVWKKWSALNSLQLHGLQLRIATRGAEQLVEGGRMVYSTCSLNPIEDEAVIASLLEKSEGALELADVSSELPGLKWVPGLSQWKVMTKDGQWFTSWDDVPHNRHTQIRPTMFPPKDPEKLQAMHLERCLRILPHHQNTGGFFVAVLVKKASMPWNKRPPKLQGELAEPRAPVPPSPAEPMAGCTSDTSELESKLAPGISDTGAVERAENMDSSGSKRDGVCGPPPSKKMKLFGFKEDPFVFIPEDDPLFPPIQKFYALDPSFPKTNLLTRTTEGKKRQLYMVSKELRNVLLNNSERMKVINTGIKVWCRNNSGEEFDCAFRLAQEGIYTLYPFINSRIITVSIEDVQVLLTQENPFFRKLSSEAYSQVKDMAKGSVVLKYEPDPTKPDTLQCPIVLCGWRGKASVRTFVPRNERLHYLRMMGLEVPVGKKREGAAAAPGAASPAEPEDGPGAPSPAEPEHGPGAGSPAEPEVGAGAEQEAGPDASSGGDPAEAGLPR</sequence>
<dbReference type="Proteomes" id="UP000314981">
    <property type="component" value="Chromosome 20"/>
</dbReference>
<evidence type="ECO:0000256" key="14">
    <source>
        <dbReference type="ARBA" id="ARBA00048755"/>
    </source>
</evidence>
<evidence type="ECO:0000256" key="4">
    <source>
        <dbReference type="ARBA" id="ARBA00022555"/>
    </source>
</evidence>
<keyword evidence="5 19" id="KW-0489">Methyltransferase</keyword>
<dbReference type="InterPro" id="IPR029063">
    <property type="entry name" value="SAM-dependent_MTases_sf"/>
</dbReference>
<dbReference type="InterPro" id="IPR023267">
    <property type="entry name" value="RCMT"/>
</dbReference>
<comment type="catalytic activity">
    <reaction evidence="17">
        <text>cytidine(48) in tRNA + S-adenosyl-L-methionine = 5-methylcytidine(48) in tRNA + S-adenosyl-L-homocysteine + H(+)</text>
        <dbReference type="Rhea" id="RHEA:42948"/>
        <dbReference type="Rhea" id="RHEA-COMP:10293"/>
        <dbReference type="Rhea" id="RHEA-COMP:10297"/>
        <dbReference type="ChEBI" id="CHEBI:15378"/>
        <dbReference type="ChEBI" id="CHEBI:57856"/>
        <dbReference type="ChEBI" id="CHEBI:59789"/>
        <dbReference type="ChEBI" id="CHEBI:74483"/>
        <dbReference type="ChEBI" id="CHEBI:82748"/>
    </reaction>
    <physiologicalReaction direction="left-to-right" evidence="17">
        <dbReference type="Rhea" id="RHEA:42949"/>
    </physiologicalReaction>
</comment>
<feature type="region of interest" description="Disordered" evidence="20">
    <location>
        <begin position="709"/>
        <end position="776"/>
    </location>
</feature>
<evidence type="ECO:0000256" key="5">
    <source>
        <dbReference type="ARBA" id="ARBA00022603"/>
    </source>
</evidence>
<reference evidence="22 23" key="1">
    <citation type="submission" date="2018-11" db="EMBL/GenBank/DDBJ databases">
        <title>Haplotype-resolved cattle genomes.</title>
        <authorList>
            <person name="Low W.Y."/>
            <person name="Tearle R."/>
            <person name="Bickhart D.M."/>
            <person name="Rosen B.D."/>
            <person name="Koren S."/>
            <person name="Rhie A."/>
            <person name="Hiendleder S."/>
            <person name="Phillippy A.M."/>
            <person name="Smith T.P.L."/>
            <person name="Williams J.L."/>
        </authorList>
    </citation>
    <scope>NUCLEOTIDE SEQUENCE [LARGE SCALE GENOMIC DNA]</scope>
</reference>
<dbReference type="Pfam" id="PF25378">
    <property type="entry name" value="PUA_NSUN2"/>
    <property type="match status" value="1"/>
</dbReference>
<reference evidence="22" key="2">
    <citation type="submission" date="2025-08" db="UniProtKB">
        <authorList>
            <consortium name="Ensembl"/>
        </authorList>
    </citation>
    <scope>IDENTIFICATION</scope>
</reference>
<dbReference type="InterPro" id="IPR001678">
    <property type="entry name" value="MeTrfase_RsmB-F_NOP2_dom"/>
</dbReference>
<name>A0A4W2EAI1_BOBOX</name>
<feature type="domain" description="SAM-dependent MTase RsmB/NOP-type" evidence="21">
    <location>
        <begin position="65"/>
        <end position="428"/>
    </location>
</feature>
<feature type="binding site" evidence="19">
    <location>
        <position position="240"/>
    </location>
    <ligand>
        <name>S-adenosyl-L-methionine</name>
        <dbReference type="ChEBI" id="CHEBI:59789"/>
    </ligand>
</feature>
<dbReference type="SUPFAM" id="SSF53335">
    <property type="entry name" value="S-adenosyl-L-methionine-dependent methyltransferases"/>
    <property type="match status" value="1"/>
</dbReference>
<protein>
    <recommendedName>
        <fullName evidence="3">tRNA (cytosine(34)-C(5))-methyltransferase</fullName>
        <ecNumber evidence="3">2.1.1.203</ecNumber>
    </recommendedName>
    <alternativeName>
        <fullName evidence="12">NOL1/NOP2/Sun domain family member 2</fullName>
    </alternativeName>
    <alternativeName>
        <fullName evidence="13">mRNA cytosine C(5)-methyltransferase</fullName>
    </alternativeName>
    <alternativeName>
        <fullName evidence="11">tRNA cytosine C(5)-methyltransferase</fullName>
    </alternativeName>
</protein>
<evidence type="ECO:0000256" key="12">
    <source>
        <dbReference type="ARBA" id="ARBA00032770"/>
    </source>
</evidence>
<feature type="region of interest" description="Disordered" evidence="20">
    <location>
        <begin position="1"/>
        <end position="35"/>
    </location>
</feature>
<evidence type="ECO:0000256" key="7">
    <source>
        <dbReference type="ARBA" id="ARBA00022691"/>
    </source>
</evidence>
<dbReference type="EC" id="2.1.1.203" evidence="3"/>
<feature type="binding site" evidence="19">
    <location>
        <position position="266"/>
    </location>
    <ligand>
        <name>S-adenosyl-L-methionine</name>
        <dbReference type="ChEBI" id="CHEBI:59789"/>
    </ligand>
</feature>
<keyword evidence="8" id="KW-0819">tRNA processing</keyword>
<comment type="catalytic activity">
    <reaction evidence="16">
        <text>cytidine(34) in tRNA precursor + S-adenosyl-L-methionine = 5-methylcytidine(34) in tRNA precursor + S-adenosyl-L-homocysteine + H(+)</text>
        <dbReference type="Rhea" id="RHEA:42940"/>
        <dbReference type="Rhea" id="RHEA-COMP:10291"/>
        <dbReference type="Rhea" id="RHEA-COMP:10295"/>
        <dbReference type="ChEBI" id="CHEBI:15378"/>
        <dbReference type="ChEBI" id="CHEBI:57856"/>
        <dbReference type="ChEBI" id="CHEBI:59789"/>
        <dbReference type="ChEBI" id="CHEBI:74483"/>
        <dbReference type="ChEBI" id="CHEBI:82748"/>
        <dbReference type="EC" id="2.1.1.203"/>
    </reaction>
    <physiologicalReaction direction="left-to-right" evidence="16">
        <dbReference type="Rhea" id="RHEA:42941"/>
    </physiologicalReaction>
</comment>
<evidence type="ECO:0000313" key="22">
    <source>
        <dbReference type="Ensembl" id="ENSBIXP00000033891.1"/>
    </source>
</evidence>
<keyword evidence="23" id="KW-1185">Reference proteome</keyword>
<comment type="catalytic activity">
    <reaction evidence="14">
        <text>cytidine(49) in tRNA + S-adenosyl-L-methionine = 5-methylcytidine(49) in tRNA + S-adenosyl-L-homocysteine + H(+)</text>
        <dbReference type="Rhea" id="RHEA:42952"/>
        <dbReference type="Rhea" id="RHEA-COMP:10294"/>
        <dbReference type="Rhea" id="RHEA-COMP:10385"/>
        <dbReference type="ChEBI" id="CHEBI:15378"/>
        <dbReference type="ChEBI" id="CHEBI:57856"/>
        <dbReference type="ChEBI" id="CHEBI:59789"/>
        <dbReference type="ChEBI" id="CHEBI:74483"/>
        <dbReference type="ChEBI" id="CHEBI:82748"/>
    </reaction>
    <physiologicalReaction direction="left-to-right" evidence="14">
        <dbReference type="Rhea" id="RHEA:42953"/>
    </physiologicalReaction>
</comment>
<keyword evidence="7 19" id="KW-0949">S-adenosyl-L-methionine</keyword>
<feature type="compositionally biased region" description="Low complexity" evidence="20">
    <location>
        <begin position="744"/>
        <end position="761"/>
    </location>
</feature>
<dbReference type="PANTHER" id="PTHR22808">
    <property type="entry name" value="NCL1 YEAST -RELATED NOL1/NOP2/FMU SUN DOMAIN-CONTAINING"/>
    <property type="match status" value="1"/>
</dbReference>
<evidence type="ECO:0000256" key="3">
    <source>
        <dbReference type="ARBA" id="ARBA00012629"/>
    </source>
</evidence>
<dbReference type="GO" id="GO:0000049">
    <property type="term" value="F:tRNA binding"/>
    <property type="evidence" value="ECO:0007669"/>
    <property type="project" value="UniProtKB-KW"/>
</dbReference>
<keyword evidence="4" id="KW-0820">tRNA-binding</keyword>
<evidence type="ECO:0000256" key="16">
    <source>
        <dbReference type="ARBA" id="ARBA00049286"/>
    </source>
</evidence>
<evidence type="ECO:0000256" key="6">
    <source>
        <dbReference type="ARBA" id="ARBA00022679"/>
    </source>
</evidence>
<comment type="subcellular location">
    <subcellularLocation>
        <location evidence="1">Nucleus</location>
    </subcellularLocation>
    <subcellularLocation>
        <location evidence="2">Secreted</location>
        <location evidence="2">Extracellular exosome</location>
    </subcellularLocation>
</comment>
<dbReference type="GO" id="GO:0016428">
    <property type="term" value="F:tRNA (cytidine-5-)-methyltransferase activity"/>
    <property type="evidence" value="ECO:0007669"/>
    <property type="project" value="InterPro"/>
</dbReference>
<feature type="binding site" evidence="19">
    <location>
        <position position="213"/>
    </location>
    <ligand>
        <name>S-adenosyl-L-methionine</name>
        <dbReference type="ChEBI" id="CHEBI:59789"/>
    </ligand>
</feature>
<evidence type="ECO:0000256" key="9">
    <source>
        <dbReference type="ARBA" id="ARBA00022884"/>
    </source>
</evidence>
<dbReference type="GO" id="GO:0005737">
    <property type="term" value="C:cytoplasm"/>
    <property type="evidence" value="ECO:0007669"/>
    <property type="project" value="TreeGrafter"/>
</dbReference>
<evidence type="ECO:0000256" key="20">
    <source>
        <dbReference type="SAM" id="MobiDB-lite"/>
    </source>
</evidence>
<feature type="compositionally biased region" description="Low complexity" evidence="20">
    <location>
        <begin position="713"/>
        <end position="723"/>
    </location>
</feature>